<name>A0A6N1VCJ1_9HYPH</name>
<dbReference type="Proteomes" id="UP000509367">
    <property type="component" value="Chromosome"/>
</dbReference>
<evidence type="ECO:0000313" key="2">
    <source>
        <dbReference type="Proteomes" id="UP000509367"/>
    </source>
</evidence>
<keyword evidence="2" id="KW-1185">Reference proteome</keyword>
<dbReference type="AlphaFoldDB" id="A0A6N1VCJ1"/>
<proteinExistence type="predicted"/>
<protein>
    <submittedName>
        <fullName evidence="1">Uncharacterized protein</fullName>
    </submittedName>
</protein>
<dbReference type="EMBL" id="CP054836">
    <property type="protein sequence ID" value="QKV18716.1"/>
    <property type="molecule type" value="Genomic_DNA"/>
</dbReference>
<dbReference type="KEGG" id="orm:HTY61_09770"/>
<gene>
    <name evidence="1" type="ORF">HTY61_09770</name>
</gene>
<sequence>MVNVWRGERRIESDGGEAVIAITHDGIAAMMDALKVRSANELIMAIATLDVRAIRKAVGACETVSGDPAAVVSGARGAAGLDAIADNLIGMIKGQTPEEQQAEKERLAALEETRAVLAVRSAMAEILREIRETPTRSNG</sequence>
<organism evidence="1 2">
    <name type="scientific">Oricola thermophila</name>
    <dbReference type="NCBI Taxonomy" id="2742145"/>
    <lineage>
        <taxon>Bacteria</taxon>
        <taxon>Pseudomonadati</taxon>
        <taxon>Pseudomonadota</taxon>
        <taxon>Alphaproteobacteria</taxon>
        <taxon>Hyphomicrobiales</taxon>
        <taxon>Ahrensiaceae</taxon>
        <taxon>Oricola</taxon>
    </lineage>
</organism>
<evidence type="ECO:0000313" key="1">
    <source>
        <dbReference type="EMBL" id="QKV18716.1"/>
    </source>
</evidence>
<accession>A0A6N1VCJ1</accession>
<dbReference type="RefSeq" id="WP_175276609.1">
    <property type="nucleotide sequence ID" value="NZ_CP054836.1"/>
</dbReference>
<reference evidence="1 2" key="1">
    <citation type="submission" date="2020-06" db="EMBL/GenBank/DDBJ databases">
        <title>Oricola thermophila sp. nov. isolated from a tidal sediments.</title>
        <authorList>
            <person name="Kwon K.K."/>
            <person name="Yang S.-H."/>
            <person name="Park M.-J."/>
        </authorList>
    </citation>
    <scope>NUCLEOTIDE SEQUENCE [LARGE SCALE GENOMIC DNA]</scope>
    <source>
        <strain evidence="1 2">MEBiC13590</strain>
    </source>
</reference>